<proteinExistence type="predicted"/>
<comment type="caution">
    <text evidence="2">The sequence shown here is derived from an EMBL/GenBank/DDBJ whole genome shotgun (WGS) entry which is preliminary data.</text>
</comment>
<evidence type="ECO:0000256" key="1">
    <source>
        <dbReference type="SAM" id="Phobius"/>
    </source>
</evidence>
<organism evidence="2 3">
    <name type="scientific">Mesorhizobium ventifaucium</name>
    <dbReference type="NCBI Taxonomy" id="666020"/>
    <lineage>
        <taxon>Bacteria</taxon>
        <taxon>Pseudomonadati</taxon>
        <taxon>Pseudomonadota</taxon>
        <taxon>Alphaproteobacteria</taxon>
        <taxon>Hyphomicrobiales</taxon>
        <taxon>Phyllobacteriaceae</taxon>
        <taxon>Mesorhizobium</taxon>
    </lineage>
</organism>
<keyword evidence="3" id="KW-1185">Reference proteome</keyword>
<gene>
    <name evidence="2" type="ORF">MES4922_110003</name>
</gene>
<accession>A0ABM9DFQ1</accession>
<dbReference type="RefSeq" id="WP_254022959.1">
    <property type="nucleotide sequence ID" value="NZ_CAKXZS010000003.1"/>
</dbReference>
<keyword evidence="1" id="KW-0472">Membrane</keyword>
<feature type="transmembrane region" description="Helical" evidence="1">
    <location>
        <begin position="15"/>
        <end position="36"/>
    </location>
</feature>
<sequence length="93" mass="10160">MRYTPFPGYISAGTFSIYLATLAVVMAIAFVFAQLFEAPGSSIKLYLRGMFSDRPKTQVVQAVNVSEPEAMSQNVQPANRQVTLAPLSSLELD</sequence>
<protein>
    <submittedName>
        <fullName evidence="2">Uncharacterized protein</fullName>
    </submittedName>
</protein>
<dbReference type="EMBL" id="CAKXZS010000003">
    <property type="protein sequence ID" value="CAH2394559.1"/>
    <property type="molecule type" value="Genomic_DNA"/>
</dbReference>
<evidence type="ECO:0000313" key="2">
    <source>
        <dbReference type="EMBL" id="CAH2394559.1"/>
    </source>
</evidence>
<name>A0ABM9DFQ1_9HYPH</name>
<evidence type="ECO:0000313" key="3">
    <source>
        <dbReference type="Proteomes" id="UP001152604"/>
    </source>
</evidence>
<dbReference type="Proteomes" id="UP001152604">
    <property type="component" value="Unassembled WGS sequence"/>
</dbReference>
<keyword evidence="1" id="KW-0812">Transmembrane</keyword>
<reference evidence="2" key="1">
    <citation type="submission" date="2022-03" db="EMBL/GenBank/DDBJ databases">
        <authorList>
            <person name="Brunel B."/>
        </authorList>
    </citation>
    <scope>NUCLEOTIDE SEQUENCE</scope>
    <source>
        <strain evidence="2">STM4922sample</strain>
    </source>
</reference>
<keyword evidence="1" id="KW-1133">Transmembrane helix</keyword>